<accession>A0A0R1JRB1</accession>
<dbReference type="AlphaFoldDB" id="A0A0R1JRB1"/>
<protein>
    <submittedName>
        <fullName evidence="1">Uncharacterized protein</fullName>
    </submittedName>
</protein>
<dbReference type="EMBL" id="AZDT01000055">
    <property type="protein sequence ID" value="KRK73672.1"/>
    <property type="molecule type" value="Genomic_DNA"/>
</dbReference>
<sequence length="74" mass="8618">MMAKGGEQMARDFTDLMNQLKDQKIDQFEVEPDEFPAFQQAFMAFETRKRVIGEAHKGGKLVYHYDRDATEDQS</sequence>
<dbReference type="PATRIC" id="fig|1423773.3.peg.249"/>
<proteinExistence type="predicted"/>
<name>A0A0R1JRB1_9LACO</name>
<reference evidence="1 2" key="1">
    <citation type="journal article" date="2015" name="Genome Announc.">
        <title>Expanding the biotechnology potential of lactobacilli through comparative genomics of 213 strains and associated genera.</title>
        <authorList>
            <person name="Sun Z."/>
            <person name="Harris H.M."/>
            <person name="McCann A."/>
            <person name="Guo C."/>
            <person name="Argimon S."/>
            <person name="Zhang W."/>
            <person name="Yang X."/>
            <person name="Jeffery I.B."/>
            <person name="Cooney J.C."/>
            <person name="Kagawa T.F."/>
            <person name="Liu W."/>
            <person name="Song Y."/>
            <person name="Salvetti E."/>
            <person name="Wrobel A."/>
            <person name="Rasinkangas P."/>
            <person name="Parkhill J."/>
            <person name="Rea M.C."/>
            <person name="O'Sullivan O."/>
            <person name="Ritari J."/>
            <person name="Douillard F.P."/>
            <person name="Paul Ross R."/>
            <person name="Yang R."/>
            <person name="Briner A.E."/>
            <person name="Felis G.E."/>
            <person name="de Vos W.M."/>
            <person name="Barrangou R."/>
            <person name="Klaenhammer T.R."/>
            <person name="Caufield P.W."/>
            <person name="Cui Y."/>
            <person name="Zhang H."/>
            <person name="O'Toole P.W."/>
        </authorList>
    </citation>
    <scope>NUCLEOTIDE SEQUENCE [LARGE SCALE GENOMIC DNA]</scope>
    <source>
        <strain evidence="1 2">DSM 19117</strain>
    </source>
</reference>
<keyword evidence="2" id="KW-1185">Reference proteome</keyword>
<comment type="caution">
    <text evidence="1">The sequence shown here is derived from an EMBL/GenBank/DDBJ whole genome shotgun (WGS) entry which is preliminary data.</text>
</comment>
<gene>
    <name evidence="1" type="ORF">FD30_GL000245</name>
</gene>
<organism evidence="1 2">
    <name type="scientific">Levilactobacillus namurensis DSM 19117</name>
    <dbReference type="NCBI Taxonomy" id="1423773"/>
    <lineage>
        <taxon>Bacteria</taxon>
        <taxon>Bacillati</taxon>
        <taxon>Bacillota</taxon>
        <taxon>Bacilli</taxon>
        <taxon>Lactobacillales</taxon>
        <taxon>Lactobacillaceae</taxon>
        <taxon>Levilactobacillus</taxon>
    </lineage>
</organism>
<dbReference type="STRING" id="1423773.FD30_GL000245"/>
<evidence type="ECO:0000313" key="2">
    <source>
        <dbReference type="Proteomes" id="UP000051162"/>
    </source>
</evidence>
<evidence type="ECO:0000313" key="1">
    <source>
        <dbReference type="EMBL" id="KRK73672.1"/>
    </source>
</evidence>
<dbReference type="Proteomes" id="UP000051162">
    <property type="component" value="Unassembled WGS sequence"/>
</dbReference>